<evidence type="ECO:0000313" key="2">
    <source>
        <dbReference type="EMBL" id="EMO89191.1"/>
    </source>
</evidence>
<proteinExistence type="predicted"/>
<feature type="region of interest" description="Disordered" evidence="1">
    <location>
        <begin position="1"/>
        <end position="27"/>
    </location>
</feature>
<name>M6YBE9_9LEPT</name>
<organism evidence="2 3">
    <name type="scientific">Leptospira noguchii str. 2001034031</name>
    <dbReference type="NCBI Taxonomy" id="1193053"/>
    <lineage>
        <taxon>Bacteria</taxon>
        <taxon>Pseudomonadati</taxon>
        <taxon>Spirochaetota</taxon>
        <taxon>Spirochaetia</taxon>
        <taxon>Leptospirales</taxon>
        <taxon>Leptospiraceae</taxon>
        <taxon>Leptospira</taxon>
    </lineage>
</organism>
<dbReference type="EMBL" id="AKXB02000105">
    <property type="protein sequence ID" value="EMO89191.1"/>
    <property type="molecule type" value="Genomic_DNA"/>
</dbReference>
<comment type="caution">
    <text evidence="2">The sequence shown here is derived from an EMBL/GenBank/DDBJ whole genome shotgun (WGS) entry which is preliminary data.</text>
</comment>
<dbReference type="AlphaFoldDB" id="M6YBE9"/>
<accession>M6YBE9</accession>
<gene>
    <name evidence="2" type="ORF">LEP1GSC024_4647</name>
</gene>
<protein>
    <submittedName>
        <fullName evidence="2">Uncharacterized protein</fullName>
    </submittedName>
</protein>
<dbReference type="Proteomes" id="UP000012138">
    <property type="component" value="Unassembled WGS sequence"/>
</dbReference>
<reference evidence="2 3" key="1">
    <citation type="submission" date="2013-01" db="EMBL/GenBank/DDBJ databases">
        <authorList>
            <person name="Harkins D.M."/>
            <person name="Durkin A.S."/>
            <person name="Brinkac L.M."/>
            <person name="Haft D.H."/>
            <person name="Selengut J.D."/>
            <person name="Sanka R."/>
            <person name="DePew J."/>
            <person name="Purushe J."/>
            <person name="Whelen A.C."/>
            <person name="Vinetz J.M."/>
            <person name="Sutton G.G."/>
            <person name="Nierman W.C."/>
            <person name="Fouts D.E."/>
        </authorList>
    </citation>
    <scope>NUCLEOTIDE SEQUENCE [LARGE SCALE GENOMIC DNA]</scope>
    <source>
        <strain evidence="2 3">2001034031</strain>
    </source>
</reference>
<evidence type="ECO:0000313" key="3">
    <source>
        <dbReference type="Proteomes" id="UP000012138"/>
    </source>
</evidence>
<sequence length="40" mass="4739">MQKDSKSYQNDGLSKEHLDGSINSEDYPKIMNHFQEIVRR</sequence>
<evidence type="ECO:0000256" key="1">
    <source>
        <dbReference type="SAM" id="MobiDB-lite"/>
    </source>
</evidence>